<dbReference type="Proteomes" id="UP000070412">
    <property type="component" value="Unassembled WGS sequence"/>
</dbReference>
<dbReference type="SUPFAM" id="SSF54637">
    <property type="entry name" value="Thioesterase/thiol ester dehydrase-isomerase"/>
    <property type="match status" value="2"/>
</dbReference>
<dbReference type="InterPro" id="IPR002347">
    <property type="entry name" value="SDR_fam"/>
</dbReference>
<dbReference type="Pfam" id="PF02036">
    <property type="entry name" value="SCP2"/>
    <property type="match status" value="2"/>
</dbReference>
<evidence type="ECO:0000256" key="7">
    <source>
        <dbReference type="ARBA" id="ARBA00023140"/>
    </source>
</evidence>
<evidence type="ECO:0000256" key="5">
    <source>
        <dbReference type="ARBA" id="ARBA00023002"/>
    </source>
</evidence>
<dbReference type="PANTHER" id="PTHR45024:SF2">
    <property type="entry name" value="SCP2 DOMAIN-CONTAINING PROTEIN"/>
    <property type="match status" value="1"/>
</dbReference>
<evidence type="ECO:0000313" key="11">
    <source>
        <dbReference type="EnsemblMetazoa" id="KAF7492920.1"/>
    </source>
</evidence>
<dbReference type="GO" id="GO:0005777">
    <property type="term" value="C:peroxisome"/>
    <property type="evidence" value="ECO:0007669"/>
    <property type="project" value="UniProtKB-SubCell"/>
</dbReference>
<evidence type="ECO:0000256" key="6">
    <source>
        <dbReference type="ARBA" id="ARBA00023098"/>
    </source>
</evidence>
<dbReference type="Gene3D" id="3.40.50.720">
    <property type="entry name" value="NAD(P)-binding Rossmann-like Domain"/>
    <property type="match status" value="1"/>
</dbReference>
<comment type="pathway">
    <text evidence="2">Lipid metabolism; fatty acid beta-oxidation.</text>
</comment>
<dbReference type="InterPro" id="IPR002539">
    <property type="entry name" value="MaoC-like_dom"/>
</dbReference>
<dbReference type="Gene3D" id="3.30.1050.10">
    <property type="entry name" value="SCP2 sterol-binding domain"/>
    <property type="match status" value="3"/>
</dbReference>
<dbReference type="PANTHER" id="PTHR45024">
    <property type="entry name" value="DEHYDROGENASES, SHORT CHAIN"/>
    <property type="match status" value="1"/>
</dbReference>
<dbReference type="InterPro" id="IPR036291">
    <property type="entry name" value="NAD(P)-bd_dom_sf"/>
</dbReference>
<protein>
    <submittedName>
        <fullName evidence="10">Peroxisomal multifunctional enzyme type 2</fullName>
    </submittedName>
</protein>
<dbReference type="AlphaFoldDB" id="A0A834RAM7"/>
<keyword evidence="7" id="KW-0576">Peroxisome</keyword>
<evidence type="ECO:0000256" key="8">
    <source>
        <dbReference type="ARBA" id="ARBA00023239"/>
    </source>
</evidence>
<keyword evidence="4" id="KW-0276">Fatty acid metabolism</keyword>
<keyword evidence="6" id="KW-0443">Lipid metabolism</keyword>
<keyword evidence="5" id="KW-0560">Oxidoreductase</keyword>
<dbReference type="Gene3D" id="3.10.129.10">
    <property type="entry name" value="Hotdog Thioesterase"/>
    <property type="match status" value="1"/>
</dbReference>
<evidence type="ECO:0000259" key="9">
    <source>
        <dbReference type="SMART" id="SM00822"/>
    </source>
</evidence>
<organism evidence="10">
    <name type="scientific">Sarcoptes scabiei</name>
    <name type="common">Itch mite</name>
    <name type="synonym">Acarus scabiei</name>
    <dbReference type="NCBI Taxonomy" id="52283"/>
    <lineage>
        <taxon>Eukaryota</taxon>
        <taxon>Metazoa</taxon>
        <taxon>Ecdysozoa</taxon>
        <taxon>Arthropoda</taxon>
        <taxon>Chelicerata</taxon>
        <taxon>Arachnida</taxon>
        <taxon>Acari</taxon>
        <taxon>Acariformes</taxon>
        <taxon>Sarcoptiformes</taxon>
        <taxon>Astigmata</taxon>
        <taxon>Psoroptidia</taxon>
        <taxon>Sarcoptoidea</taxon>
        <taxon>Sarcoptidae</taxon>
        <taxon>Sarcoptinae</taxon>
        <taxon>Sarcoptes</taxon>
    </lineage>
</organism>
<dbReference type="UniPathway" id="UPA00659"/>
<dbReference type="GO" id="GO:0016491">
    <property type="term" value="F:oxidoreductase activity"/>
    <property type="evidence" value="ECO:0007669"/>
    <property type="project" value="UniProtKB-KW"/>
</dbReference>
<dbReference type="EnsemblMetazoa" id="SSS_2131s_mrna">
    <property type="protein sequence ID" value="KAF7492920.1"/>
    <property type="gene ID" value="SSS_2131"/>
</dbReference>
<dbReference type="Gene3D" id="1.10.287.4290">
    <property type="match status" value="1"/>
</dbReference>
<evidence type="ECO:0000256" key="1">
    <source>
        <dbReference type="ARBA" id="ARBA00004275"/>
    </source>
</evidence>
<keyword evidence="12" id="KW-1185">Reference proteome</keyword>
<dbReference type="PRINTS" id="PR00081">
    <property type="entry name" value="GDHRDH"/>
</dbReference>
<evidence type="ECO:0000256" key="3">
    <source>
        <dbReference type="ARBA" id="ARBA00006484"/>
    </source>
</evidence>
<dbReference type="Pfam" id="PF01575">
    <property type="entry name" value="MaoC_dehydratas"/>
    <property type="match status" value="1"/>
</dbReference>
<name>A0A834RAM7_SARSC</name>
<evidence type="ECO:0000256" key="4">
    <source>
        <dbReference type="ARBA" id="ARBA00022832"/>
    </source>
</evidence>
<sequence>MVVSETEMKLRFDGRVAIVTGAARGLGREYSILLASRGASVVVNDLGGSRDGTGESFAADEVVKEIIRNGGTAVADYNSVENGERIVQTAIDNFGRIDIVINNAGILRDKSIMKMTMEDFELVHRVHLKGSFLVTKAAWPYFRQQHFGRIVMTSSPSGLYGNFGQSNYSSAKLALLSLAKTLAIEGDKYDIRCNTIVPVAASRLTEDLLPDEMLDLFQPRCVAPIVCYLCHQTCPANGEVFEAAGGYYGKYLWIRSRGKVFSDPNNVTLEDVRKCWNEITDMSNYSSPSSIENHSMTLIKQLKHFDDVDNHQDLEYRISSNSDAFDTFPIYLTVDDAILYSLSVGVSPKETSNLRYLYENDDNFTWLPTMATTLSLNIIYESAILLEAIERFNLEDNLYRTLHGEQYLKVHRKISLPCQLYCQRPKIIDVLDKGSGALIIIEGAFFIQSEITNSNRNFPRNCSFYIRFRESTCVLQSNVILYDRKWKFWWQSSSIIVHDDPIIIDAIEAPERVPDTSVCQQTSSEQAALFRLCGDKNPLHIDDSVSSAAGFQQPILHGLCVLGFASRHLLSIYANNDPDYLGAIKARFVGTLIPGQTIETRFWKTNLIETFSEITSSEQQVSVRIHFECFCKETGIKILASGYADLNLPLSMMQLDDSPLNPKISGLTINCQSDELIEKFFTKIFESSSNLLSIIDLVYQFQITKNGHAVSIWTLDLKDKARKIYRGDGGKDSKVDCTLIIDDQHITELLINKLDPLEAYMTGKLKVLGNITAIHKLQQLWLENSNRTQSASPTENEDHDLLESIPVSGLKSDIVFSVLRNRMHEEPEFVRRITAAYQFNVTSNGELRAIWSAENKTNALGAVYNEPYKNGKPDCSITVEDDDLVRLMFGKLNPQRAFMLGKLKVKGNIMLLQRLNSLWIELQKSGKAPEIPFIVDLISKTNLLPGLRSEMMIIELIQRLIRLPYLCQEILKVLIGFEITQNHQIVAEYCLDFSKSKLTGVFDRGLPPDSADNCILTMSDDDFVRLVYHRFTLEKGIEMKKIKARGRTDIIEKITIIFKTPTSRVKL</sequence>
<dbReference type="InterPro" id="IPR003033">
    <property type="entry name" value="SCP2_sterol-bd_dom"/>
</dbReference>
<dbReference type="InterPro" id="IPR029069">
    <property type="entry name" value="HotDog_dom_sf"/>
</dbReference>
<evidence type="ECO:0000313" key="12">
    <source>
        <dbReference type="Proteomes" id="UP000070412"/>
    </source>
</evidence>
<comment type="similarity">
    <text evidence="3">Belongs to the short-chain dehydrogenases/reductases (SDR) family.</text>
</comment>
<dbReference type="GO" id="GO:0018812">
    <property type="term" value="F:3-hydroxyacyl-CoA dehydratase activity"/>
    <property type="evidence" value="ECO:0007669"/>
    <property type="project" value="UniProtKB-ARBA"/>
</dbReference>
<evidence type="ECO:0000313" key="10">
    <source>
        <dbReference type="EMBL" id="KAF7492920.1"/>
    </source>
</evidence>
<keyword evidence="8" id="KW-0456">Lyase</keyword>
<reference evidence="12" key="1">
    <citation type="journal article" date="2020" name="PLoS Negl. Trop. Dis.">
        <title>High-quality nuclear genome for Sarcoptes scabiei-A critical resource for a neglected parasite.</title>
        <authorList>
            <person name="Korhonen P.K."/>
            <person name="Gasser R.B."/>
            <person name="Ma G."/>
            <person name="Wang T."/>
            <person name="Stroehlein A.J."/>
            <person name="Young N.D."/>
            <person name="Ang C.S."/>
            <person name="Fernando D.D."/>
            <person name="Lu H.C."/>
            <person name="Taylor S."/>
            <person name="Reynolds S.L."/>
            <person name="Mofiz E."/>
            <person name="Najaraj S.H."/>
            <person name="Gowda H."/>
            <person name="Madugundu A."/>
            <person name="Renuse S."/>
            <person name="Holt D."/>
            <person name="Pandey A."/>
            <person name="Papenfuss A.T."/>
            <person name="Fischer K."/>
        </authorList>
    </citation>
    <scope>NUCLEOTIDE SEQUENCE [LARGE SCALE GENOMIC DNA]</scope>
</reference>
<comment type="subcellular location">
    <subcellularLocation>
        <location evidence="1">Peroxisome</location>
    </subcellularLocation>
</comment>
<dbReference type="InterPro" id="IPR020904">
    <property type="entry name" value="Sc_DH/Rdtase_CS"/>
</dbReference>
<dbReference type="Pfam" id="PF22622">
    <property type="entry name" value="MFE-2_hydrat-2_N"/>
    <property type="match status" value="1"/>
</dbReference>
<dbReference type="InterPro" id="IPR051687">
    <property type="entry name" value="Peroxisomal_Beta-Oxidation"/>
</dbReference>
<gene>
    <name evidence="10" type="ORF">SSS_2131</name>
</gene>
<dbReference type="SUPFAM" id="SSF51735">
    <property type="entry name" value="NAD(P)-binding Rossmann-fold domains"/>
    <property type="match status" value="1"/>
</dbReference>
<reference evidence="11" key="3">
    <citation type="submission" date="2022-06" db="UniProtKB">
        <authorList>
            <consortium name="EnsemblMetazoa"/>
        </authorList>
    </citation>
    <scope>IDENTIFICATION</scope>
</reference>
<dbReference type="InterPro" id="IPR054357">
    <property type="entry name" value="MFE-2_N"/>
</dbReference>
<dbReference type="InterPro" id="IPR057326">
    <property type="entry name" value="KR_dom"/>
</dbReference>
<dbReference type="EMBL" id="WVUK01000056">
    <property type="protein sequence ID" value="KAF7492920.1"/>
    <property type="molecule type" value="Genomic_DNA"/>
</dbReference>
<dbReference type="SUPFAM" id="SSF55718">
    <property type="entry name" value="SCP-like"/>
    <property type="match status" value="3"/>
</dbReference>
<reference evidence="10" key="2">
    <citation type="submission" date="2020-01" db="EMBL/GenBank/DDBJ databases">
        <authorList>
            <person name="Korhonen P.K.K."/>
            <person name="Guangxu M.G."/>
            <person name="Wang T.W."/>
            <person name="Stroehlein A.J.S."/>
            <person name="Young N.D."/>
            <person name="Ang C.-S.A."/>
            <person name="Fernando D.W.F."/>
            <person name="Lu H.L."/>
            <person name="Taylor S.T."/>
            <person name="Ehtesham M.E.M."/>
            <person name="Najaraj S.H.N."/>
            <person name="Harsha G.H.G."/>
            <person name="Madugundu A.M."/>
            <person name="Renuse S.R."/>
            <person name="Holt D.H."/>
            <person name="Pandey A.P."/>
            <person name="Papenfuss A.P."/>
            <person name="Gasser R.B.G."/>
            <person name="Fischer K.F."/>
        </authorList>
    </citation>
    <scope>NUCLEOTIDE SEQUENCE</scope>
    <source>
        <strain evidence="10">SSS_KF_BRIS2020</strain>
    </source>
</reference>
<dbReference type="Pfam" id="PF00106">
    <property type="entry name" value="adh_short"/>
    <property type="match status" value="1"/>
</dbReference>
<proteinExistence type="inferred from homology"/>
<dbReference type="GO" id="GO:0006635">
    <property type="term" value="P:fatty acid beta-oxidation"/>
    <property type="evidence" value="ECO:0007669"/>
    <property type="project" value="UniProtKB-UniPathway"/>
</dbReference>
<dbReference type="PROSITE" id="PS00061">
    <property type="entry name" value="ADH_SHORT"/>
    <property type="match status" value="1"/>
</dbReference>
<evidence type="ECO:0000256" key="2">
    <source>
        <dbReference type="ARBA" id="ARBA00005005"/>
    </source>
</evidence>
<dbReference type="InterPro" id="IPR036527">
    <property type="entry name" value="SCP2_sterol-bd_dom_sf"/>
</dbReference>
<dbReference type="CDD" id="cd03448">
    <property type="entry name" value="HDE_HSD"/>
    <property type="match status" value="1"/>
</dbReference>
<dbReference type="CDD" id="cd05353">
    <property type="entry name" value="hydroxyacyl-CoA-like_DH_SDR_c-like"/>
    <property type="match status" value="1"/>
</dbReference>
<accession>A0A834RAM7</accession>
<dbReference type="SMART" id="SM00822">
    <property type="entry name" value="PKS_KR"/>
    <property type="match status" value="1"/>
</dbReference>
<dbReference type="PRINTS" id="PR00080">
    <property type="entry name" value="SDRFAMILY"/>
</dbReference>
<dbReference type="OrthoDB" id="3592703at2759"/>
<feature type="domain" description="Ketoreductase" evidence="9">
    <location>
        <begin position="15"/>
        <end position="191"/>
    </location>
</feature>